<evidence type="ECO:0000313" key="3">
    <source>
        <dbReference type="Proteomes" id="UP000274920"/>
    </source>
</evidence>
<feature type="domain" description="Antitoxin SocA-like Panacea" evidence="1">
    <location>
        <begin position="219"/>
        <end position="320"/>
    </location>
</feature>
<dbReference type="Gene3D" id="1.10.260.40">
    <property type="entry name" value="lambda repressor-like DNA-binding domains"/>
    <property type="match status" value="1"/>
</dbReference>
<dbReference type="InterPro" id="IPR001387">
    <property type="entry name" value="Cro/C1-type_HTH"/>
</dbReference>
<evidence type="ECO:0000313" key="2">
    <source>
        <dbReference type="EMBL" id="RRK34584.1"/>
    </source>
</evidence>
<dbReference type="InterPro" id="IPR022452">
    <property type="entry name" value="MqsA"/>
</dbReference>
<comment type="caution">
    <text evidence="2">The sequence shown here is derived from an EMBL/GenBank/DDBJ whole genome shotgun (WGS) entry which is preliminary data.</text>
</comment>
<dbReference type="InterPro" id="IPR010982">
    <property type="entry name" value="Lambda_DNA-bd_dom_sf"/>
</dbReference>
<dbReference type="CDD" id="cd00093">
    <property type="entry name" value="HTH_XRE"/>
    <property type="match status" value="1"/>
</dbReference>
<proteinExistence type="predicted"/>
<accession>A0A3R8JSF6</accession>
<evidence type="ECO:0000259" key="1">
    <source>
        <dbReference type="Pfam" id="PF13274"/>
    </source>
</evidence>
<organism evidence="2 3">
    <name type="scientific">Schaedlerella arabinosiphila</name>
    <dbReference type="NCBI Taxonomy" id="2044587"/>
    <lineage>
        <taxon>Bacteria</taxon>
        <taxon>Bacillati</taxon>
        <taxon>Bacillota</taxon>
        <taxon>Clostridia</taxon>
        <taxon>Lachnospirales</taxon>
        <taxon>Lachnospiraceae</taxon>
        <taxon>Schaedlerella</taxon>
    </lineage>
</organism>
<reference evidence="2" key="1">
    <citation type="submission" date="2018-10" db="EMBL/GenBank/DDBJ databases">
        <title>Schaedlerella arabinophila gen. nov. sp. nov., isolated from the mouse intestinal tract and comparative analysis with the genome of the closely related altered Schaedler flora strain ASF502.</title>
        <authorList>
            <person name="Miyake S."/>
            <person name="Soh M."/>
            <person name="Seedorf H."/>
        </authorList>
    </citation>
    <scope>NUCLEOTIDE SEQUENCE [LARGE SCALE GENOMIC DNA]</scope>
    <source>
        <strain evidence="2">DSM 106076</strain>
    </source>
</reference>
<sequence length="343" mass="39087">MDMKIIKSEKRLCTCCMEEHEVKTVLVNDQAAFKNVKVDYDAFYLYCDAAGELYMDEQQIQENDVRLKDAYRRAEGFLTSAEISGIRTKYGISQSDLCILLGWGGKTITRYESHQVQDKAHDTILKKIDLDPEWFLSLLHDAKDNLPAESYQRYLDTATALYEKDWDSYLRKAIEANYAKYQGNQLLHGNTGLSLDKAVDVIRYFAASVKVTSLYKVKLMKLMWYADALSYKNRGFAITGLIYQALPMGAVPVGHNSIIDLKDVPCEEIDMGETNAYHFSLKNTSEFPALSDADKSILDIVIDKLGKMTKSEIITFMHKELAYTETAPRDAISFKYVEKSLQI</sequence>
<protein>
    <submittedName>
        <fullName evidence="2">DUF4065 domain-containing protein</fullName>
    </submittedName>
</protein>
<dbReference type="NCBIfam" id="TIGR03830">
    <property type="entry name" value="CxxCG_CxxCG_HTH"/>
    <property type="match status" value="1"/>
</dbReference>
<gene>
    <name evidence="2" type="ORF">EBB54_27015</name>
</gene>
<dbReference type="InterPro" id="IPR025272">
    <property type="entry name" value="SocA_Panacea"/>
</dbReference>
<name>A0A3R8JSF6_9FIRM</name>
<dbReference type="GO" id="GO:0003677">
    <property type="term" value="F:DNA binding"/>
    <property type="evidence" value="ECO:0007669"/>
    <property type="project" value="InterPro"/>
</dbReference>
<dbReference type="Proteomes" id="UP000274920">
    <property type="component" value="Unassembled WGS sequence"/>
</dbReference>
<dbReference type="EMBL" id="RHJS01000002">
    <property type="protein sequence ID" value="RRK34584.1"/>
    <property type="molecule type" value="Genomic_DNA"/>
</dbReference>
<dbReference type="RefSeq" id="WP_125129691.1">
    <property type="nucleotide sequence ID" value="NZ_RHJS01000002.1"/>
</dbReference>
<keyword evidence="3" id="KW-1185">Reference proteome</keyword>
<dbReference type="AlphaFoldDB" id="A0A3R8JSF6"/>
<dbReference type="Pfam" id="PF13274">
    <property type="entry name" value="SocA_Panacea"/>
    <property type="match status" value="1"/>
</dbReference>